<dbReference type="Pfam" id="PF02737">
    <property type="entry name" value="3HCDH_N"/>
    <property type="match status" value="1"/>
</dbReference>
<evidence type="ECO:0000256" key="1">
    <source>
        <dbReference type="ARBA" id="ARBA00005086"/>
    </source>
</evidence>
<dbReference type="Pfam" id="PF00725">
    <property type="entry name" value="3HCDH"/>
    <property type="match status" value="1"/>
</dbReference>
<dbReference type="InterPro" id="IPR006176">
    <property type="entry name" value="3-OHacyl-CoA_DH_NAD-bd"/>
</dbReference>
<dbReference type="EMBL" id="CAKKNT010000010">
    <property type="protein sequence ID" value="CAH0418537.1"/>
    <property type="molecule type" value="Genomic_DNA"/>
</dbReference>
<dbReference type="EC" id="1.1.1.157" evidence="6"/>
<organism evidence="6 7">
    <name type="scientific">Periweissella ghanensis</name>
    <dbReference type="NCBI Taxonomy" id="467997"/>
    <lineage>
        <taxon>Bacteria</taxon>
        <taxon>Bacillati</taxon>
        <taxon>Bacillota</taxon>
        <taxon>Bacilli</taxon>
        <taxon>Lactobacillales</taxon>
        <taxon>Lactobacillaceae</taxon>
        <taxon>Periweissella</taxon>
    </lineage>
</organism>
<dbReference type="InterPro" id="IPR006108">
    <property type="entry name" value="3HC_DH_C"/>
</dbReference>
<dbReference type="Gene3D" id="3.40.50.720">
    <property type="entry name" value="NAD(P)-binding Rossmann-like Domain"/>
    <property type="match status" value="1"/>
</dbReference>
<proteinExistence type="inferred from homology"/>
<dbReference type="RefSeq" id="WP_230098626.1">
    <property type="nucleotide sequence ID" value="NZ_CAKKNT010000010.1"/>
</dbReference>
<evidence type="ECO:0000313" key="6">
    <source>
        <dbReference type="EMBL" id="CAH0418537.1"/>
    </source>
</evidence>
<dbReference type="InterPro" id="IPR008927">
    <property type="entry name" value="6-PGluconate_DH-like_C_sf"/>
</dbReference>
<keyword evidence="3 6" id="KW-0560">Oxidoreductase</keyword>
<name>A0ABN8BPJ3_9LACO</name>
<keyword evidence="7" id="KW-1185">Reference proteome</keyword>
<dbReference type="SUPFAM" id="SSF48179">
    <property type="entry name" value="6-phosphogluconate dehydrogenase C-terminal domain-like"/>
    <property type="match status" value="1"/>
</dbReference>
<dbReference type="InterPro" id="IPR036291">
    <property type="entry name" value="NAD(P)-bd_dom_sf"/>
</dbReference>
<gene>
    <name evidence="6" type="primary">mmgB_1</name>
    <name evidence="6" type="ORF">WGH24286_00955</name>
</gene>
<evidence type="ECO:0000256" key="3">
    <source>
        <dbReference type="ARBA" id="ARBA00023002"/>
    </source>
</evidence>
<feature type="domain" description="3-hydroxyacyl-CoA dehydrogenase NAD binding" evidence="5">
    <location>
        <begin position="4"/>
        <end position="183"/>
    </location>
</feature>
<dbReference type="InterPro" id="IPR013328">
    <property type="entry name" value="6PGD_dom2"/>
</dbReference>
<comment type="pathway">
    <text evidence="1">Lipid metabolism; butanoate metabolism.</text>
</comment>
<comment type="caution">
    <text evidence="6">The sequence shown here is derived from an EMBL/GenBank/DDBJ whole genome shotgun (WGS) entry which is preliminary data.</text>
</comment>
<sequence>MLNKVLVAGGGVLGSQIALQNAVHGKQVTVYDVADDAITKAKQRIENYKDLLVADMEDISDQDATARIATIKYTTDLAAGLADIDLVIEAVPESMHIKEDFWTKASKVAPEKTIFATNSSTLLPSNLVKFVDRPGKFLAFHFANLVWKHNTIEVMGHACTDAQVVTTLHDFAREIGMVPIMIKKENPGYVLNGLLNPMTNAALIMWYTGVADYETIDRTYLIDLEIPMGPFGSIDMIGLRTICNVLSAYEQDSIMYKIGQKIQKEFVDQGKLGTETGEGFYKYPNPAFEQADFVK</sequence>
<evidence type="ECO:0000256" key="2">
    <source>
        <dbReference type="ARBA" id="ARBA00009463"/>
    </source>
</evidence>
<evidence type="ECO:0000259" key="4">
    <source>
        <dbReference type="Pfam" id="PF00725"/>
    </source>
</evidence>
<dbReference type="SUPFAM" id="SSF51735">
    <property type="entry name" value="NAD(P)-binding Rossmann-fold domains"/>
    <property type="match status" value="1"/>
</dbReference>
<reference evidence="6 7" key="1">
    <citation type="submission" date="2021-11" db="EMBL/GenBank/DDBJ databases">
        <authorList>
            <person name="Depoorter E."/>
        </authorList>
    </citation>
    <scope>NUCLEOTIDE SEQUENCE [LARGE SCALE GENOMIC DNA]</scope>
    <source>
        <strain evidence="6 7">LMG 24286</strain>
    </source>
</reference>
<evidence type="ECO:0000313" key="7">
    <source>
        <dbReference type="Proteomes" id="UP000789719"/>
    </source>
</evidence>
<dbReference type="NCBIfam" id="NF006143">
    <property type="entry name" value="PRK08293.1"/>
    <property type="match status" value="1"/>
</dbReference>
<dbReference type="PIRSF" id="PIRSF000105">
    <property type="entry name" value="HCDH"/>
    <property type="match status" value="1"/>
</dbReference>
<dbReference type="Proteomes" id="UP000789719">
    <property type="component" value="Unassembled WGS sequence"/>
</dbReference>
<comment type="similarity">
    <text evidence="2">Belongs to the 3-hydroxyacyl-CoA dehydrogenase family.</text>
</comment>
<dbReference type="Gene3D" id="1.10.1040.10">
    <property type="entry name" value="N-(1-d-carboxylethyl)-l-norvaline Dehydrogenase, domain 2"/>
    <property type="match status" value="1"/>
</dbReference>
<dbReference type="PANTHER" id="PTHR48075">
    <property type="entry name" value="3-HYDROXYACYL-COA DEHYDROGENASE FAMILY PROTEIN"/>
    <property type="match status" value="1"/>
</dbReference>
<protein>
    <submittedName>
        <fullName evidence="6">3-hydroxybutyryl-CoA dehydrogenase</fullName>
        <ecNumber evidence="6">1.1.1.157</ecNumber>
    </submittedName>
</protein>
<dbReference type="GO" id="GO:0008691">
    <property type="term" value="F:3-hydroxybutyryl-CoA dehydrogenase activity"/>
    <property type="evidence" value="ECO:0007669"/>
    <property type="project" value="UniProtKB-EC"/>
</dbReference>
<dbReference type="InterPro" id="IPR022694">
    <property type="entry name" value="3-OHacyl-CoA_DH"/>
</dbReference>
<dbReference type="PANTHER" id="PTHR48075:SF5">
    <property type="entry name" value="3-HYDROXYBUTYRYL-COA DEHYDROGENASE"/>
    <property type="match status" value="1"/>
</dbReference>
<evidence type="ECO:0000259" key="5">
    <source>
        <dbReference type="Pfam" id="PF02737"/>
    </source>
</evidence>
<feature type="domain" description="3-hydroxyacyl-CoA dehydrogenase C-terminal" evidence="4">
    <location>
        <begin position="188"/>
        <end position="283"/>
    </location>
</feature>
<accession>A0ABN8BPJ3</accession>